<dbReference type="InterPro" id="IPR002467">
    <property type="entry name" value="Pept_M24A_MAP1"/>
</dbReference>
<feature type="binding site" evidence="6">
    <location>
        <position position="175"/>
    </location>
    <ligand>
        <name>substrate</name>
    </ligand>
</feature>
<dbReference type="GO" id="GO:0046872">
    <property type="term" value="F:metal ion binding"/>
    <property type="evidence" value="ECO:0007669"/>
    <property type="project" value="UniProtKB-UniRule"/>
</dbReference>
<dbReference type="NCBIfam" id="TIGR00500">
    <property type="entry name" value="met_pdase_I"/>
    <property type="match status" value="1"/>
</dbReference>
<dbReference type="InterPro" id="IPR000994">
    <property type="entry name" value="Pept_M24"/>
</dbReference>
<reference evidence="9 10" key="1">
    <citation type="journal article" date="2016" name="Nat. Commun.">
        <title>Thousands of microbial genomes shed light on interconnected biogeochemical processes in an aquifer system.</title>
        <authorList>
            <person name="Anantharaman K."/>
            <person name="Brown C.T."/>
            <person name="Hug L.A."/>
            <person name="Sharon I."/>
            <person name="Castelle C.J."/>
            <person name="Probst A.J."/>
            <person name="Thomas B.C."/>
            <person name="Singh A."/>
            <person name="Wilkins M.J."/>
            <person name="Karaoz U."/>
            <person name="Brodie E.L."/>
            <person name="Williams K.H."/>
            <person name="Hubbard S.S."/>
            <person name="Banfield J.F."/>
        </authorList>
    </citation>
    <scope>NUCLEOTIDE SEQUENCE [LARGE SCALE GENOMIC DNA]</scope>
</reference>
<proteinExistence type="inferred from homology"/>
<keyword evidence="2 6" id="KW-0031">Aminopeptidase</keyword>
<dbReference type="Proteomes" id="UP000177967">
    <property type="component" value="Unassembled WGS sequence"/>
</dbReference>
<dbReference type="GO" id="GO:0006508">
    <property type="term" value="P:proteolysis"/>
    <property type="evidence" value="ECO:0007669"/>
    <property type="project" value="UniProtKB-KW"/>
</dbReference>
<protein>
    <recommendedName>
        <fullName evidence="6 7">Methionine aminopeptidase</fullName>
        <shortName evidence="6">MAP</shortName>
        <shortName evidence="6">MetAP</shortName>
        <ecNumber evidence="6 7">3.4.11.18</ecNumber>
    </recommendedName>
    <alternativeName>
        <fullName evidence="6">Peptidase M</fullName>
    </alternativeName>
</protein>
<dbReference type="SUPFAM" id="SSF55920">
    <property type="entry name" value="Creatinase/aminopeptidase"/>
    <property type="match status" value="1"/>
</dbReference>
<evidence type="ECO:0000313" key="9">
    <source>
        <dbReference type="EMBL" id="OGY08336.1"/>
    </source>
</evidence>
<dbReference type="PRINTS" id="PR00599">
    <property type="entry name" value="MAPEPTIDASE"/>
</dbReference>
<evidence type="ECO:0000256" key="5">
    <source>
        <dbReference type="ARBA" id="ARBA00022801"/>
    </source>
</evidence>
<dbReference type="AlphaFoldDB" id="A0A1G1UZ07"/>
<sequence length="249" mass="27112">MFKVKTPEEIEIMREGGQKLALVKKELAKMVVPGALPLDIDKKAQEMILSLGGEPSFKKVRGYGWTTCININDGVVHGIPGKKPFNDGDIVKIDVGIFYKGFHNDSAFSLPAGNTSTKNQDFLDAGKEALKKSIAQAIPENRISDISIKMAEIIMRRGYTPVRDLTGHGVGRQLHEQPLIPCFWEGDRGKSPLIPVGATLAIEVIYTQGDPELEITEDGWTIVTQDGKIASLFEETVAVAAEGPQILSA</sequence>
<dbReference type="PANTHER" id="PTHR43330">
    <property type="entry name" value="METHIONINE AMINOPEPTIDASE"/>
    <property type="match status" value="1"/>
</dbReference>
<keyword evidence="4 6" id="KW-0479">Metal-binding</keyword>
<dbReference type="EC" id="3.4.11.18" evidence="6 7"/>
<dbReference type="EMBL" id="MHBW01000029">
    <property type="protein sequence ID" value="OGY08336.1"/>
    <property type="molecule type" value="Genomic_DNA"/>
</dbReference>
<evidence type="ECO:0000256" key="3">
    <source>
        <dbReference type="ARBA" id="ARBA00022670"/>
    </source>
</evidence>
<evidence type="ECO:0000256" key="2">
    <source>
        <dbReference type="ARBA" id="ARBA00022438"/>
    </source>
</evidence>
<evidence type="ECO:0000256" key="7">
    <source>
        <dbReference type="RuleBase" id="RU003653"/>
    </source>
</evidence>
<feature type="binding site" evidence="6">
    <location>
        <position position="203"/>
    </location>
    <ligand>
        <name>a divalent metal cation</name>
        <dbReference type="ChEBI" id="CHEBI:60240"/>
        <label>2</label>
        <note>catalytic</note>
    </ligand>
</feature>
<feature type="binding site" evidence="6">
    <location>
        <position position="105"/>
    </location>
    <ligand>
        <name>a divalent metal cation</name>
        <dbReference type="ChEBI" id="CHEBI:60240"/>
        <label>1</label>
    </ligand>
</feature>
<organism evidence="9 10">
    <name type="scientific">Candidatus Blackburnbacteria bacterium RIFCSPHIGHO2_01_FULL_43_15b</name>
    <dbReference type="NCBI Taxonomy" id="1797513"/>
    <lineage>
        <taxon>Bacteria</taxon>
        <taxon>Candidatus Blackburniibacteriota</taxon>
    </lineage>
</organism>
<name>A0A1G1UZ07_9BACT</name>
<dbReference type="GO" id="GO:0004239">
    <property type="term" value="F:initiator methionyl aminopeptidase activity"/>
    <property type="evidence" value="ECO:0007669"/>
    <property type="project" value="UniProtKB-UniRule"/>
</dbReference>
<feature type="binding site" evidence="6">
    <location>
        <position position="168"/>
    </location>
    <ligand>
        <name>a divalent metal cation</name>
        <dbReference type="ChEBI" id="CHEBI:60240"/>
        <label>2</label>
        <note>catalytic</note>
    </ligand>
</feature>
<keyword evidence="5 6" id="KW-0378">Hydrolase</keyword>
<evidence type="ECO:0000259" key="8">
    <source>
        <dbReference type="Pfam" id="PF00557"/>
    </source>
</evidence>
<dbReference type="Gene3D" id="3.90.230.10">
    <property type="entry name" value="Creatinase/methionine aminopeptidase superfamily"/>
    <property type="match status" value="1"/>
</dbReference>
<feature type="binding site" evidence="6">
    <location>
        <position position="77"/>
    </location>
    <ligand>
        <name>substrate</name>
    </ligand>
</feature>
<dbReference type="GO" id="GO:0070006">
    <property type="term" value="F:metalloaminopeptidase activity"/>
    <property type="evidence" value="ECO:0007669"/>
    <property type="project" value="UniProtKB-UniRule"/>
</dbReference>
<comment type="subunit">
    <text evidence="6">Monomer.</text>
</comment>
<comment type="caution">
    <text evidence="9">The sequence shown here is derived from an EMBL/GenBank/DDBJ whole genome shotgun (WGS) entry which is preliminary data.</text>
</comment>
<dbReference type="PANTHER" id="PTHR43330:SF27">
    <property type="entry name" value="METHIONINE AMINOPEPTIDASE"/>
    <property type="match status" value="1"/>
</dbReference>
<dbReference type="HAMAP" id="MF_01974">
    <property type="entry name" value="MetAP_1"/>
    <property type="match status" value="1"/>
</dbReference>
<comment type="function">
    <text evidence="1 6">Removes the N-terminal methionine from nascent proteins. The N-terminal methionine is often cleaved when the second residue in the primary sequence is small and uncharged (Met-Ala-, Cys, Gly, Pro, Ser, Thr, or Val). Requires deformylation of the N(alpha)-formylated initiator methionine before it can be hydrolyzed.</text>
</comment>
<gene>
    <name evidence="6" type="primary">map</name>
    <name evidence="9" type="ORF">A2782_00735</name>
</gene>
<feature type="binding site" evidence="6">
    <location>
        <position position="234"/>
    </location>
    <ligand>
        <name>a divalent metal cation</name>
        <dbReference type="ChEBI" id="CHEBI:60240"/>
        <label>1</label>
    </ligand>
</feature>
<keyword evidence="3 6" id="KW-0645">Protease</keyword>
<comment type="similarity">
    <text evidence="6">Belongs to the peptidase M24A family. Methionine aminopeptidase type 1 subfamily.</text>
</comment>
<dbReference type="GO" id="GO:0005829">
    <property type="term" value="C:cytosol"/>
    <property type="evidence" value="ECO:0007669"/>
    <property type="project" value="TreeGrafter"/>
</dbReference>
<evidence type="ECO:0000256" key="6">
    <source>
        <dbReference type="HAMAP-Rule" id="MF_01974"/>
    </source>
</evidence>
<dbReference type="InterPro" id="IPR001714">
    <property type="entry name" value="Pept_M24_MAP"/>
</dbReference>
<feature type="binding site" evidence="6">
    <location>
        <position position="94"/>
    </location>
    <ligand>
        <name>a divalent metal cation</name>
        <dbReference type="ChEBI" id="CHEBI:60240"/>
        <label>1</label>
    </ligand>
</feature>
<dbReference type="InterPro" id="IPR036005">
    <property type="entry name" value="Creatinase/aminopeptidase-like"/>
</dbReference>
<feature type="binding site" evidence="6">
    <location>
        <position position="105"/>
    </location>
    <ligand>
        <name>a divalent metal cation</name>
        <dbReference type="ChEBI" id="CHEBI:60240"/>
        <label>2</label>
        <note>catalytic</note>
    </ligand>
</feature>
<accession>A0A1G1UZ07</accession>
<evidence type="ECO:0000313" key="10">
    <source>
        <dbReference type="Proteomes" id="UP000177967"/>
    </source>
</evidence>
<evidence type="ECO:0000256" key="1">
    <source>
        <dbReference type="ARBA" id="ARBA00002521"/>
    </source>
</evidence>
<feature type="domain" description="Peptidase M24" evidence="8">
    <location>
        <begin position="11"/>
        <end position="239"/>
    </location>
</feature>
<dbReference type="STRING" id="1797513.A2782_00735"/>
<evidence type="ECO:0000256" key="4">
    <source>
        <dbReference type="ARBA" id="ARBA00022723"/>
    </source>
</evidence>
<dbReference type="Pfam" id="PF00557">
    <property type="entry name" value="Peptidase_M24"/>
    <property type="match status" value="1"/>
</dbReference>
<comment type="catalytic activity">
    <reaction evidence="6 7">
        <text>Release of N-terminal amino acids, preferentially methionine, from peptides and arylamides.</text>
        <dbReference type="EC" id="3.4.11.18"/>
    </reaction>
</comment>
<comment type="cofactor">
    <cofactor evidence="6">
        <name>Co(2+)</name>
        <dbReference type="ChEBI" id="CHEBI:48828"/>
    </cofactor>
    <cofactor evidence="6">
        <name>Zn(2+)</name>
        <dbReference type="ChEBI" id="CHEBI:29105"/>
    </cofactor>
    <cofactor evidence="6">
        <name>Mn(2+)</name>
        <dbReference type="ChEBI" id="CHEBI:29035"/>
    </cofactor>
    <cofactor evidence="6">
        <name>Fe(2+)</name>
        <dbReference type="ChEBI" id="CHEBI:29033"/>
    </cofactor>
    <text evidence="6">Binds 2 divalent metal cations per subunit. Has a high-affinity and a low affinity metal-binding site. The true nature of the physiological cofactor is under debate. The enzyme is active with cobalt, zinc, manganese or divalent iron ions. Most likely, methionine aminopeptidases function as mononuclear Fe(2+)-metalloproteases under physiological conditions, and the catalytically relevant metal-binding site has been assigned to the histidine-containing high-affinity site.</text>
</comment>
<feature type="binding site" evidence="6">
    <location>
        <position position="234"/>
    </location>
    <ligand>
        <name>a divalent metal cation</name>
        <dbReference type="ChEBI" id="CHEBI:60240"/>
        <label>2</label>
        <note>catalytic</note>
    </ligand>
</feature>